<dbReference type="SMART" id="SM00448">
    <property type="entry name" value="REC"/>
    <property type="match status" value="1"/>
</dbReference>
<evidence type="ECO:0000256" key="7">
    <source>
        <dbReference type="PROSITE-ProRule" id="PRU00169"/>
    </source>
</evidence>
<dbReference type="CDD" id="cd06170">
    <property type="entry name" value="LuxR_C_like"/>
    <property type="match status" value="1"/>
</dbReference>
<dbReference type="RefSeq" id="WP_350344113.1">
    <property type="nucleotide sequence ID" value="NZ_CP158367.1"/>
</dbReference>
<dbReference type="SUPFAM" id="SSF46894">
    <property type="entry name" value="C-terminal effector domain of the bipartite response regulators"/>
    <property type="match status" value="1"/>
</dbReference>
<dbReference type="SMART" id="SM00421">
    <property type="entry name" value="HTH_LUXR"/>
    <property type="match status" value="1"/>
</dbReference>
<organism evidence="10">
    <name type="scientific">Proteinivorax tanatarense</name>
    <dbReference type="NCBI Taxonomy" id="1260629"/>
    <lineage>
        <taxon>Bacteria</taxon>
        <taxon>Bacillati</taxon>
        <taxon>Bacillota</taxon>
        <taxon>Clostridia</taxon>
        <taxon>Eubacteriales</taxon>
        <taxon>Proteinivoracaceae</taxon>
        <taxon>Proteinivorax</taxon>
    </lineage>
</organism>
<evidence type="ECO:0000259" key="9">
    <source>
        <dbReference type="PROSITE" id="PS50110"/>
    </source>
</evidence>
<dbReference type="PROSITE" id="PS50043">
    <property type="entry name" value="HTH_LUXR_2"/>
    <property type="match status" value="1"/>
</dbReference>
<feature type="domain" description="HTH luxR-type" evidence="8">
    <location>
        <begin position="152"/>
        <end position="217"/>
    </location>
</feature>
<dbReference type="InterPro" id="IPR000792">
    <property type="entry name" value="Tscrpt_reg_LuxR_C"/>
</dbReference>
<keyword evidence="4" id="KW-0238">DNA-binding</keyword>
<gene>
    <name evidence="10" type="ORF">PRVXT_000487</name>
</gene>
<dbReference type="PANTHER" id="PTHR43214:SF39">
    <property type="entry name" value="TRANSCRIPTIONAL REGULATORY PROTEIN DEGU"/>
    <property type="match status" value="1"/>
</dbReference>
<comment type="function">
    <text evidence="6">May play the central regulatory role in sporulation. It may be an element of the effector pathway responsible for the activation of sporulation genes in response to nutritional stress. Spo0A may act in concert with spo0H (a sigma factor) to control the expression of some genes that are critical to the sporulation process.</text>
</comment>
<evidence type="ECO:0000256" key="1">
    <source>
        <dbReference type="ARBA" id="ARBA00018672"/>
    </source>
</evidence>
<name>A0AAU7VN24_9FIRM</name>
<evidence type="ECO:0000259" key="8">
    <source>
        <dbReference type="PROSITE" id="PS50043"/>
    </source>
</evidence>
<dbReference type="SUPFAM" id="SSF52172">
    <property type="entry name" value="CheY-like"/>
    <property type="match status" value="1"/>
</dbReference>
<dbReference type="InterPro" id="IPR039420">
    <property type="entry name" value="WalR-like"/>
</dbReference>
<dbReference type="PROSITE" id="PS00622">
    <property type="entry name" value="HTH_LUXR_1"/>
    <property type="match status" value="1"/>
</dbReference>
<dbReference type="Pfam" id="PF00196">
    <property type="entry name" value="GerE"/>
    <property type="match status" value="1"/>
</dbReference>
<feature type="domain" description="Response regulatory" evidence="9">
    <location>
        <begin position="6"/>
        <end position="122"/>
    </location>
</feature>
<dbReference type="GO" id="GO:0003677">
    <property type="term" value="F:DNA binding"/>
    <property type="evidence" value="ECO:0007669"/>
    <property type="project" value="UniProtKB-KW"/>
</dbReference>
<evidence type="ECO:0000256" key="5">
    <source>
        <dbReference type="ARBA" id="ARBA00023163"/>
    </source>
</evidence>
<evidence type="ECO:0000313" key="10">
    <source>
        <dbReference type="EMBL" id="XBX75368.1"/>
    </source>
</evidence>
<dbReference type="PRINTS" id="PR00038">
    <property type="entry name" value="HTHLUXR"/>
</dbReference>
<protein>
    <recommendedName>
        <fullName evidence="1">Stage 0 sporulation protein A homolog</fullName>
    </recommendedName>
</protein>
<dbReference type="EMBL" id="CP158367">
    <property type="protein sequence ID" value="XBX75368.1"/>
    <property type="molecule type" value="Genomic_DNA"/>
</dbReference>
<evidence type="ECO:0000256" key="6">
    <source>
        <dbReference type="ARBA" id="ARBA00024867"/>
    </source>
</evidence>
<dbReference type="InterPro" id="IPR001789">
    <property type="entry name" value="Sig_transdc_resp-reg_receiver"/>
</dbReference>
<keyword evidence="3" id="KW-0805">Transcription regulation</keyword>
<accession>A0AAU7VN24</accession>
<evidence type="ECO:0000256" key="3">
    <source>
        <dbReference type="ARBA" id="ARBA00023015"/>
    </source>
</evidence>
<dbReference type="InterPro" id="IPR058245">
    <property type="entry name" value="NreC/VraR/RcsB-like_REC"/>
</dbReference>
<reference evidence="10" key="2">
    <citation type="submission" date="2024-06" db="EMBL/GenBank/DDBJ databases">
        <authorList>
            <person name="Petrova K.O."/>
            <person name="Toshchakov S.V."/>
            <person name="Boltjanskaja Y.V."/>
            <person name="Kevbrin V."/>
        </authorList>
    </citation>
    <scope>NUCLEOTIDE SEQUENCE</scope>
    <source>
        <strain evidence="10">Z-910T</strain>
    </source>
</reference>
<keyword evidence="5" id="KW-0804">Transcription</keyword>
<sequence>MKNLIKVAVVEDHGMIRAGIVNLLEREDDIEIVAEGENGQEAIDIVKNCNPDVLLMDINMPVLSGIEATEKIKQDFPEIKIIMLTIHDGEEYIYKAVNLGAEGYVLKDAGKEVLISGVRNVYSGDAFISPKVTKKIFKGFKQLYQKPNCRKDPQQVYNFSKREWEVYQLMAKGNSNKEIAWSLNITEKTVKNHVSSLFKKMGVYDRTQAVIKGIKEGLVEV</sequence>
<dbReference type="PROSITE" id="PS50110">
    <property type="entry name" value="RESPONSE_REGULATORY"/>
    <property type="match status" value="1"/>
</dbReference>
<dbReference type="PANTHER" id="PTHR43214">
    <property type="entry name" value="TWO-COMPONENT RESPONSE REGULATOR"/>
    <property type="match status" value="1"/>
</dbReference>
<evidence type="ECO:0000256" key="4">
    <source>
        <dbReference type="ARBA" id="ARBA00023125"/>
    </source>
</evidence>
<dbReference type="InterPro" id="IPR011006">
    <property type="entry name" value="CheY-like_superfamily"/>
</dbReference>
<dbReference type="CDD" id="cd17535">
    <property type="entry name" value="REC_NarL-like"/>
    <property type="match status" value="1"/>
</dbReference>
<dbReference type="GO" id="GO:0000160">
    <property type="term" value="P:phosphorelay signal transduction system"/>
    <property type="evidence" value="ECO:0007669"/>
    <property type="project" value="InterPro"/>
</dbReference>
<dbReference type="InterPro" id="IPR016032">
    <property type="entry name" value="Sig_transdc_resp-reg_C-effctor"/>
</dbReference>
<dbReference type="Pfam" id="PF00072">
    <property type="entry name" value="Response_reg"/>
    <property type="match status" value="1"/>
</dbReference>
<evidence type="ECO:0000256" key="2">
    <source>
        <dbReference type="ARBA" id="ARBA00022553"/>
    </source>
</evidence>
<dbReference type="GO" id="GO:0006355">
    <property type="term" value="P:regulation of DNA-templated transcription"/>
    <property type="evidence" value="ECO:0007669"/>
    <property type="project" value="InterPro"/>
</dbReference>
<keyword evidence="2 7" id="KW-0597">Phosphoprotein</keyword>
<dbReference type="Gene3D" id="3.40.50.2300">
    <property type="match status" value="1"/>
</dbReference>
<dbReference type="AlphaFoldDB" id="A0AAU7VN24"/>
<proteinExistence type="predicted"/>
<feature type="modified residue" description="4-aspartylphosphate" evidence="7">
    <location>
        <position position="57"/>
    </location>
</feature>
<reference evidence="10" key="1">
    <citation type="journal article" date="2013" name="Extremophiles">
        <title>Proteinivorax tanatarense gen. nov., sp. nov., an anaerobic, haloalkaliphilic, proteolytic bacterium isolated from a decaying algal bloom, and proposal of Proteinivoraceae fam. nov.</title>
        <authorList>
            <person name="Kevbrin V."/>
            <person name="Boltyanskaya Y."/>
            <person name="Zhilina T."/>
            <person name="Kolganova T."/>
            <person name="Lavrentjeva E."/>
            <person name="Kuznetsov B."/>
        </authorList>
    </citation>
    <scope>NUCLEOTIDE SEQUENCE</scope>
    <source>
        <strain evidence="10">Z-910T</strain>
    </source>
</reference>